<name>A0A6S6TVL2_9BACT</name>
<accession>A0A6S6TVL2</accession>
<organism evidence="2">
    <name type="scientific">uncultured Sulfurovum sp</name>
    <dbReference type="NCBI Taxonomy" id="269237"/>
    <lineage>
        <taxon>Bacteria</taxon>
        <taxon>Pseudomonadati</taxon>
        <taxon>Campylobacterota</taxon>
        <taxon>Epsilonproteobacteria</taxon>
        <taxon>Campylobacterales</taxon>
        <taxon>Sulfurovaceae</taxon>
        <taxon>Sulfurovum</taxon>
        <taxon>environmental samples</taxon>
    </lineage>
</organism>
<evidence type="ECO:0000256" key="1">
    <source>
        <dbReference type="SAM" id="MobiDB-lite"/>
    </source>
</evidence>
<protein>
    <submittedName>
        <fullName evidence="2">Uncharacterized protein</fullName>
    </submittedName>
</protein>
<dbReference type="EMBL" id="CACVAR010000375">
    <property type="protein sequence ID" value="CAA6824752.1"/>
    <property type="molecule type" value="Genomic_DNA"/>
</dbReference>
<reference evidence="2" key="1">
    <citation type="submission" date="2020-01" db="EMBL/GenBank/DDBJ databases">
        <authorList>
            <person name="Meier V. D."/>
            <person name="Meier V D."/>
        </authorList>
    </citation>
    <scope>NUCLEOTIDE SEQUENCE</scope>
    <source>
        <strain evidence="2">HLG_WM_MAG_03</strain>
    </source>
</reference>
<feature type="region of interest" description="Disordered" evidence="1">
    <location>
        <begin position="108"/>
        <end position="146"/>
    </location>
</feature>
<feature type="region of interest" description="Disordered" evidence="1">
    <location>
        <begin position="167"/>
        <end position="203"/>
    </location>
</feature>
<evidence type="ECO:0000313" key="2">
    <source>
        <dbReference type="EMBL" id="CAA6824752.1"/>
    </source>
</evidence>
<dbReference type="AlphaFoldDB" id="A0A6S6TVL2"/>
<gene>
    <name evidence="2" type="ORF">HELGO_WM24836</name>
</gene>
<feature type="compositionally biased region" description="Basic and acidic residues" evidence="1">
    <location>
        <begin position="116"/>
        <end position="141"/>
    </location>
</feature>
<proteinExistence type="predicted"/>
<feature type="compositionally biased region" description="Acidic residues" evidence="1">
    <location>
        <begin position="190"/>
        <end position="199"/>
    </location>
</feature>
<sequence>MTLNILKSEDVVFKTKSGEKLVNVEKINLDRVERIEGVSEHSVLQLEHKGETYLLTEEFSVEATLEVLDEFMEEYDEEDEASFEFDDEEEKLVLLEEEAVQEEFEEELKTQEVQAEEQRQSLEQEEKVKMQQKQVEEEQKTSLESSHILWQSSSEVVASDVSEVVETVSEEVSSSESQENEVLSSSDVNESNDEVEVSEVENSVSSIEPVPILRVQTETAVENNIAHDKLESALRRLENEALIEGDLSLLGITGLSDNANSIVQVNNVLEDSSRDEGRDTSQLQSIADAIVKLNEGNDLTELEYSTLGLDNLSSEDVADLNMAISNPNALALGTTPSTNLQSILDSLNRFDNAETISLTDLSNIGVQGVGGESEPTLATFNAELNGEENSNDV</sequence>
<feature type="compositionally biased region" description="Low complexity" evidence="1">
    <location>
        <begin position="167"/>
        <end position="189"/>
    </location>
</feature>
<feature type="non-terminal residue" evidence="2">
    <location>
        <position position="393"/>
    </location>
</feature>